<keyword evidence="6" id="KW-0808">Transferase</keyword>
<reference evidence="13 14" key="1">
    <citation type="submission" date="2023-09" db="EMBL/GenBank/DDBJ databases">
        <title>Genomes of two closely related lineages of the louse Polyplax serrata with different host specificities.</title>
        <authorList>
            <person name="Martinu J."/>
            <person name="Tarabai H."/>
            <person name="Stefka J."/>
            <person name="Hypsa V."/>
        </authorList>
    </citation>
    <scope>NUCLEOTIDE SEQUENCE [LARGE SCALE GENOMIC DNA]</scope>
    <source>
        <strain evidence="13">98ZLc_SE</strain>
    </source>
</reference>
<evidence type="ECO:0000256" key="9">
    <source>
        <dbReference type="ARBA" id="ARBA00025378"/>
    </source>
</evidence>
<evidence type="ECO:0000259" key="12">
    <source>
        <dbReference type="Pfam" id="PF02676"/>
    </source>
</evidence>
<comment type="pathway">
    <text evidence="1">tRNA modification; wybutosine-tRNA(Phe) biosynthesis.</text>
</comment>
<dbReference type="Gene3D" id="3.30.1960.10">
    <property type="entry name" value="tRNA wybutosine-synthesizing-like"/>
    <property type="match status" value="1"/>
</dbReference>
<organism evidence="13 14">
    <name type="scientific">Polyplax serrata</name>
    <name type="common">Common mouse louse</name>
    <dbReference type="NCBI Taxonomy" id="468196"/>
    <lineage>
        <taxon>Eukaryota</taxon>
        <taxon>Metazoa</taxon>
        <taxon>Ecdysozoa</taxon>
        <taxon>Arthropoda</taxon>
        <taxon>Hexapoda</taxon>
        <taxon>Insecta</taxon>
        <taxon>Pterygota</taxon>
        <taxon>Neoptera</taxon>
        <taxon>Paraneoptera</taxon>
        <taxon>Psocodea</taxon>
        <taxon>Troctomorpha</taxon>
        <taxon>Phthiraptera</taxon>
        <taxon>Anoplura</taxon>
        <taxon>Polyplacidae</taxon>
        <taxon>Polyplax</taxon>
    </lineage>
</organism>
<keyword evidence="5" id="KW-0489">Methyltransferase</keyword>
<evidence type="ECO:0000256" key="1">
    <source>
        <dbReference type="ARBA" id="ARBA00004797"/>
    </source>
</evidence>
<evidence type="ECO:0000256" key="3">
    <source>
        <dbReference type="ARBA" id="ARBA00012750"/>
    </source>
</evidence>
<keyword evidence="7" id="KW-0949">S-adenosyl-L-methionine</keyword>
<dbReference type="InterPro" id="IPR036602">
    <property type="entry name" value="tRNA_yW-synthesising-like_sf"/>
</dbReference>
<evidence type="ECO:0000256" key="11">
    <source>
        <dbReference type="ARBA" id="ARBA00049202"/>
    </source>
</evidence>
<evidence type="ECO:0000256" key="2">
    <source>
        <dbReference type="ARBA" id="ARBA00008569"/>
    </source>
</evidence>
<dbReference type="Pfam" id="PF02676">
    <property type="entry name" value="TYW3"/>
    <property type="match status" value="1"/>
</dbReference>
<evidence type="ECO:0000256" key="4">
    <source>
        <dbReference type="ARBA" id="ARBA00016536"/>
    </source>
</evidence>
<dbReference type="PANTHER" id="PTHR48418">
    <property type="entry name" value="TRNA WYBUTOSINE-SYNTHESIZING PROTEIN 3"/>
    <property type="match status" value="1"/>
</dbReference>
<evidence type="ECO:0000313" key="13">
    <source>
        <dbReference type="EMBL" id="KAK6631582.1"/>
    </source>
</evidence>
<comment type="caution">
    <text evidence="13">The sequence shown here is derived from an EMBL/GenBank/DDBJ whole genome shotgun (WGS) entry which is preliminary data.</text>
</comment>
<accession>A0ABR1AZ00</accession>
<gene>
    <name evidence="13" type="ORF">RUM44_006111</name>
</gene>
<dbReference type="EMBL" id="JAWJWF010000006">
    <property type="protein sequence ID" value="KAK6631582.1"/>
    <property type="molecule type" value="Genomic_DNA"/>
</dbReference>
<evidence type="ECO:0000256" key="7">
    <source>
        <dbReference type="ARBA" id="ARBA00022691"/>
    </source>
</evidence>
<feature type="domain" description="tRNA wybutosine-synthesizing protein" evidence="12">
    <location>
        <begin position="7"/>
        <end position="190"/>
    </location>
</feature>
<dbReference type="EC" id="2.1.1.282" evidence="3"/>
<evidence type="ECO:0000256" key="6">
    <source>
        <dbReference type="ARBA" id="ARBA00022679"/>
    </source>
</evidence>
<proteinExistence type="inferred from homology"/>
<dbReference type="PANTHER" id="PTHR48418:SF1">
    <property type="entry name" value="TRNA WYBUTOSINE-SYNTHESIZING PROTEIN 3"/>
    <property type="match status" value="1"/>
</dbReference>
<evidence type="ECO:0000256" key="10">
    <source>
        <dbReference type="ARBA" id="ARBA00030554"/>
    </source>
</evidence>
<keyword evidence="14" id="KW-1185">Reference proteome</keyword>
<evidence type="ECO:0000256" key="8">
    <source>
        <dbReference type="ARBA" id="ARBA00022694"/>
    </source>
</evidence>
<keyword evidence="8" id="KW-0819">tRNA processing</keyword>
<dbReference type="InterPro" id="IPR003827">
    <property type="entry name" value="tRNA_yW-synthesising"/>
</dbReference>
<evidence type="ECO:0000313" key="14">
    <source>
        <dbReference type="Proteomes" id="UP001359485"/>
    </source>
</evidence>
<dbReference type="Proteomes" id="UP001359485">
    <property type="component" value="Unassembled WGS sequence"/>
</dbReference>
<sequence>MDFKNVKKQILQANDLSKKGSIDEPIRYLITFINELDDYVTTSSCSGRAILYTTSYGCEVGHKKSKKDCKWLYLSHDSIDPDEFISKVDPTVGDLLFKFEPFILHIQCSKLEKAKQLHTIAVGAGFRESGLTVGKHGKIMLAIRSNLRLEVPLSQDSVMLVSDVYLKFLADQANEKLEINQRNIKHFFIILKETFSNTQKIGSDITMSN</sequence>
<dbReference type="SUPFAM" id="SSF111278">
    <property type="entry name" value="SSo0622-like"/>
    <property type="match status" value="1"/>
</dbReference>
<evidence type="ECO:0000256" key="5">
    <source>
        <dbReference type="ARBA" id="ARBA00022603"/>
    </source>
</evidence>
<protein>
    <recommendedName>
        <fullName evidence="4">tRNA wybutosine-synthesizing protein 3 homolog</fullName>
        <ecNumber evidence="3">2.1.1.282</ecNumber>
    </recommendedName>
    <alternativeName>
        <fullName evidence="10">tRNA(Phe) 7-((3-amino-3-carboxypropyl)-4-demethylwyosine(37)-N(4))-methyltransferase</fullName>
    </alternativeName>
</protein>
<comment type="catalytic activity">
    <reaction evidence="11">
        <text>4-demethyl-7-[(3S)-3-amino-3-carboxypropyl]wyosine(37) in tRNA(Phe) + S-adenosyl-L-methionine = 7-[(3S)-3-amino-3-carboxypropyl]wyosine(37) in tRNA(Phe) + S-adenosyl-L-homocysteine + H(+)</text>
        <dbReference type="Rhea" id="RHEA:36635"/>
        <dbReference type="Rhea" id="RHEA-COMP:10378"/>
        <dbReference type="Rhea" id="RHEA-COMP:10379"/>
        <dbReference type="ChEBI" id="CHEBI:15378"/>
        <dbReference type="ChEBI" id="CHEBI:57856"/>
        <dbReference type="ChEBI" id="CHEBI:59789"/>
        <dbReference type="ChEBI" id="CHEBI:73543"/>
        <dbReference type="ChEBI" id="CHEBI:73550"/>
        <dbReference type="EC" id="2.1.1.282"/>
    </reaction>
</comment>
<comment type="function">
    <text evidence="9">Probable S-adenosyl-L-methionine-dependent methyltransferase that acts as a component of the wybutosine biosynthesis pathway. Wybutosine is a hyper modified guanosine with a tricyclic base found at the 3'-position adjacent to the anticodon of eukaryotic phenylalanine tRNA.</text>
</comment>
<comment type="similarity">
    <text evidence="2">Belongs to the TYW3 family.</text>
</comment>
<name>A0ABR1AZ00_POLSC</name>